<organism evidence="1 2">
    <name type="scientific">Miscanthus lutarioriparius</name>
    <dbReference type="NCBI Taxonomy" id="422564"/>
    <lineage>
        <taxon>Eukaryota</taxon>
        <taxon>Viridiplantae</taxon>
        <taxon>Streptophyta</taxon>
        <taxon>Embryophyta</taxon>
        <taxon>Tracheophyta</taxon>
        <taxon>Spermatophyta</taxon>
        <taxon>Magnoliopsida</taxon>
        <taxon>Liliopsida</taxon>
        <taxon>Poales</taxon>
        <taxon>Poaceae</taxon>
        <taxon>PACMAD clade</taxon>
        <taxon>Panicoideae</taxon>
        <taxon>Andropogonodae</taxon>
        <taxon>Andropogoneae</taxon>
        <taxon>Saccharinae</taxon>
        <taxon>Miscanthus</taxon>
    </lineage>
</organism>
<sequence>MEDKLQRLQLLLLRVRTVIEEADARCITNSGMLMQLKQLSESMYRGYYVLENFKYRPVIESDEQKKNLNNQGAPAILAIIGGHKVGKRTLVSHVCNTDKIRSHFSSMLHISGHVISSIEHDKFPCVRTLVVIEFTSDVSDDDWMKFYSCASRMGEGSKVVVISRFEKIARFATVKPIYLKSLSQEEFSYLFKVLAFGSTNPEDNPQLSSIGNELATLMQRSFIMGNILADVMRKNLNTQFWFHVLKRVSFGDLIVGSASPPKKMFELMTWESRLPPHSKIVRICVEDKTQDAAQSNKKQRRGVAI</sequence>
<evidence type="ECO:0008006" key="3">
    <source>
        <dbReference type="Google" id="ProtNLM"/>
    </source>
</evidence>
<dbReference type="PANTHER" id="PTHR33377:SF24">
    <property type="entry name" value="OS10G0134900 PROTEIN"/>
    <property type="match status" value="1"/>
</dbReference>
<dbReference type="SUPFAM" id="SSF52540">
    <property type="entry name" value="P-loop containing nucleoside triphosphate hydrolases"/>
    <property type="match status" value="1"/>
</dbReference>
<evidence type="ECO:0000313" key="1">
    <source>
        <dbReference type="EMBL" id="CAD6219751.1"/>
    </source>
</evidence>
<comment type="caution">
    <text evidence="1">The sequence shown here is derived from an EMBL/GenBank/DDBJ whole genome shotgun (WGS) entry which is preliminary data.</text>
</comment>
<dbReference type="Proteomes" id="UP000604825">
    <property type="component" value="Unassembled WGS sequence"/>
</dbReference>
<name>A0A811NDW1_9POAL</name>
<accession>A0A811NDW1</accession>
<gene>
    <name evidence="1" type="ORF">NCGR_LOCUS13362</name>
</gene>
<dbReference type="EMBL" id="CAJGYO010000003">
    <property type="protein sequence ID" value="CAD6219751.1"/>
    <property type="molecule type" value="Genomic_DNA"/>
</dbReference>
<dbReference type="PANTHER" id="PTHR33377">
    <property type="entry name" value="OS10G0134700 PROTEIN-RELATED"/>
    <property type="match status" value="1"/>
</dbReference>
<dbReference type="OrthoDB" id="670904at2759"/>
<keyword evidence="2" id="KW-1185">Reference proteome</keyword>
<proteinExistence type="predicted"/>
<reference evidence="1" key="1">
    <citation type="submission" date="2020-10" db="EMBL/GenBank/DDBJ databases">
        <authorList>
            <person name="Han B."/>
            <person name="Lu T."/>
            <person name="Zhao Q."/>
            <person name="Huang X."/>
            <person name="Zhao Y."/>
        </authorList>
    </citation>
    <scope>NUCLEOTIDE SEQUENCE</scope>
</reference>
<dbReference type="AlphaFoldDB" id="A0A811NDW1"/>
<dbReference type="InterPro" id="IPR027417">
    <property type="entry name" value="P-loop_NTPase"/>
</dbReference>
<evidence type="ECO:0000313" key="2">
    <source>
        <dbReference type="Proteomes" id="UP000604825"/>
    </source>
</evidence>
<protein>
    <recommendedName>
        <fullName evidence="3">Rx N-terminal domain-containing protein</fullName>
    </recommendedName>
</protein>